<dbReference type="InterPro" id="IPR006640">
    <property type="entry name" value="SprT-like_domain"/>
</dbReference>
<dbReference type="RefSeq" id="WP_120192677.1">
    <property type="nucleotide sequence ID" value="NZ_RAPK01000008.1"/>
</dbReference>
<evidence type="ECO:0000256" key="1">
    <source>
        <dbReference type="ARBA" id="ARBA00022490"/>
    </source>
</evidence>
<evidence type="ECO:0000259" key="5">
    <source>
        <dbReference type="SMART" id="SM00731"/>
    </source>
</evidence>
<proteinExistence type="inferred from homology"/>
<evidence type="ECO:0000313" key="7">
    <source>
        <dbReference type="Proteomes" id="UP000285120"/>
    </source>
</evidence>
<gene>
    <name evidence="6" type="ORF">ATL39_1490</name>
</gene>
<dbReference type="NCBIfam" id="NF003339">
    <property type="entry name" value="PRK04351.1"/>
    <property type="match status" value="1"/>
</dbReference>
<dbReference type="EMBL" id="RAPK01000008">
    <property type="protein sequence ID" value="RKD73199.1"/>
    <property type="molecule type" value="Genomic_DNA"/>
</dbReference>
<sequence>MNNHDLQKLAEDISISFFGKPFLHQCTFNRRLRTTGGRYMLNSHHIEMNPKHYQIHGRKELISIIKHELCHYHLHIEGKGYQHRDADFKKLLAETGGARHCRPVDEKEKRYKHKYRCSRCGSLFHRVRRIDTAKYVCGGCKGKLKKVS</sequence>
<dbReference type="AlphaFoldDB" id="A0A419V3V3"/>
<dbReference type="GO" id="GO:0006950">
    <property type="term" value="P:response to stress"/>
    <property type="evidence" value="ECO:0007669"/>
    <property type="project" value="UniProtKB-ARBA"/>
</dbReference>
<dbReference type="GO" id="GO:0005737">
    <property type="term" value="C:cytoplasm"/>
    <property type="evidence" value="ECO:0007669"/>
    <property type="project" value="UniProtKB-SubCell"/>
</dbReference>
<keyword evidence="3 4" id="KW-0862">Zinc</keyword>
<evidence type="ECO:0000256" key="2">
    <source>
        <dbReference type="ARBA" id="ARBA00022723"/>
    </source>
</evidence>
<keyword evidence="2 4" id="KW-0479">Metal-binding</keyword>
<evidence type="ECO:0000313" key="6">
    <source>
        <dbReference type="EMBL" id="RKD73199.1"/>
    </source>
</evidence>
<comment type="cofactor">
    <cofactor evidence="4">
        <name>Zn(2+)</name>
        <dbReference type="ChEBI" id="CHEBI:29105"/>
    </cofactor>
    <text evidence="4">Binds 1 zinc ion.</text>
</comment>
<evidence type="ECO:0000256" key="3">
    <source>
        <dbReference type="ARBA" id="ARBA00022833"/>
    </source>
</evidence>
<organism evidence="6 7">
    <name type="scientific">Sinobaca qinghaiensis</name>
    <dbReference type="NCBI Taxonomy" id="342944"/>
    <lineage>
        <taxon>Bacteria</taxon>
        <taxon>Bacillati</taxon>
        <taxon>Bacillota</taxon>
        <taxon>Bacilli</taxon>
        <taxon>Bacillales</taxon>
        <taxon>Sporolactobacillaceae</taxon>
        <taxon>Sinobaca</taxon>
    </lineage>
</organism>
<feature type="active site" evidence="4">
    <location>
        <position position="68"/>
    </location>
</feature>
<dbReference type="InterPro" id="IPR035240">
    <property type="entry name" value="SprT_Zn_ribbon"/>
</dbReference>
<feature type="binding site" evidence="4">
    <location>
        <position position="67"/>
    </location>
    <ligand>
        <name>Zn(2+)</name>
        <dbReference type="ChEBI" id="CHEBI:29105"/>
    </ligand>
</feature>
<protein>
    <recommendedName>
        <fullName evidence="4">Protein SprT-like</fullName>
    </recommendedName>
</protein>
<dbReference type="OrthoDB" id="9799909at2"/>
<dbReference type="Proteomes" id="UP000285120">
    <property type="component" value="Unassembled WGS sequence"/>
</dbReference>
<dbReference type="SMART" id="SM00731">
    <property type="entry name" value="SprT"/>
    <property type="match status" value="1"/>
</dbReference>
<feature type="domain" description="SprT-like" evidence="5">
    <location>
        <begin position="4"/>
        <end position="147"/>
    </location>
</feature>
<keyword evidence="1 4" id="KW-0963">Cytoplasm</keyword>
<reference evidence="6 7" key="1">
    <citation type="submission" date="2018-09" db="EMBL/GenBank/DDBJ databases">
        <title>Genomic Encyclopedia of Archaeal and Bacterial Type Strains, Phase II (KMG-II): from individual species to whole genera.</title>
        <authorList>
            <person name="Goeker M."/>
        </authorList>
    </citation>
    <scope>NUCLEOTIDE SEQUENCE [LARGE SCALE GENOMIC DNA]</scope>
    <source>
        <strain evidence="6 7">DSM 17008</strain>
    </source>
</reference>
<comment type="caution">
    <text evidence="6">The sequence shown here is derived from an EMBL/GenBank/DDBJ whole genome shotgun (WGS) entry which is preliminary data.</text>
</comment>
<comment type="similarity">
    <text evidence="4">Belongs to the SprT family.</text>
</comment>
<dbReference type="InterPro" id="IPR023524">
    <property type="entry name" value="Uncharacterised_SprT-like"/>
</dbReference>
<evidence type="ECO:0000256" key="4">
    <source>
        <dbReference type="HAMAP-Rule" id="MF_00745"/>
    </source>
</evidence>
<feature type="binding site" evidence="4">
    <location>
        <position position="71"/>
    </location>
    <ligand>
        <name>Zn(2+)</name>
        <dbReference type="ChEBI" id="CHEBI:29105"/>
    </ligand>
</feature>
<comment type="subcellular location">
    <subcellularLocation>
        <location evidence="4">Cytoplasm</location>
    </subcellularLocation>
</comment>
<keyword evidence="7" id="KW-1185">Reference proteome</keyword>
<name>A0A419V3V3_9BACL</name>
<dbReference type="Pfam" id="PF17283">
    <property type="entry name" value="Zn_ribbon_SprT"/>
    <property type="match status" value="1"/>
</dbReference>
<dbReference type="GO" id="GO:0008270">
    <property type="term" value="F:zinc ion binding"/>
    <property type="evidence" value="ECO:0007669"/>
    <property type="project" value="UniProtKB-UniRule"/>
</dbReference>
<accession>A0A419V3V3</accession>
<dbReference type="HAMAP" id="MF_00745">
    <property type="entry name" value="SprT_like"/>
    <property type="match status" value="1"/>
</dbReference>
<dbReference type="Pfam" id="PF10263">
    <property type="entry name" value="SprT-like"/>
    <property type="match status" value="1"/>
</dbReference>